<evidence type="ECO:0000256" key="3">
    <source>
        <dbReference type="ARBA" id="ARBA00023002"/>
    </source>
</evidence>
<dbReference type="Pfam" id="PF19112">
    <property type="entry name" value="VanA_C"/>
    <property type="match status" value="1"/>
</dbReference>
<dbReference type="SUPFAM" id="SSF50022">
    <property type="entry name" value="ISP domain"/>
    <property type="match status" value="1"/>
</dbReference>
<keyword evidence="3" id="KW-0560">Oxidoreductase</keyword>
<keyword evidence="5" id="KW-0411">Iron-sulfur</keyword>
<reference evidence="8" key="1">
    <citation type="submission" date="2015-03" db="EMBL/GenBank/DDBJ databases">
        <title>Pseudomonas frederiksbergensis hydrocarbon degrader.</title>
        <authorList>
            <person name="Brown L.M."/>
            <person name="Ruiz O.N."/>
            <person name="Mueller S."/>
            <person name="Gunasekera T.S."/>
        </authorList>
    </citation>
    <scope>NUCLEOTIDE SEQUENCE [LARGE SCALE GENOMIC DNA]</scope>
    <source>
        <strain evidence="8">SI8</strain>
    </source>
</reference>
<protein>
    <submittedName>
        <fullName evidence="7">Vanillate monooxygenase</fullName>
    </submittedName>
</protein>
<evidence type="ECO:0000256" key="2">
    <source>
        <dbReference type="ARBA" id="ARBA00022723"/>
    </source>
</evidence>
<dbReference type="GO" id="GO:0004497">
    <property type="term" value="F:monooxygenase activity"/>
    <property type="evidence" value="ECO:0007669"/>
    <property type="project" value="UniProtKB-KW"/>
</dbReference>
<sequence>MSYLLNTWYIAGWADELAPGSMLGRTIVEQPMVFFRDSQGRIQALADRCPHRFAPLHMGKIVGDSVQCPYHGLRFDGSGQCTHNPHGEGNIPKAACVSGFAVVERHGAIWVWPGDRHLASGTLIPDFSFLDQAPTHAKGHGYLPTRAHYELLSDNIMDLSHVDFLHPDTLGGGALSRTRADIEELPNDRVRISWWAPDDVPPPAFGAHLEDPTRADVWAEVIWHAPGLMLLGSGATPPGRPREEGPVTWNLHLMTPQDAANTHYFFANTRSFEQDNAQLNAFVQDMLIGIFAGEDKPMVEAQQRQLGEVELLGLNPVLLPVDAGAVRCRRVLRRLIETERATTHASPSSSFEKEESR</sequence>
<dbReference type="AlphaFoldDB" id="A0A0B1Z495"/>
<name>A0A0B1Z495_9PSED</name>
<dbReference type="PANTHER" id="PTHR21266">
    <property type="entry name" value="IRON-SULFUR DOMAIN CONTAINING PROTEIN"/>
    <property type="match status" value="1"/>
</dbReference>
<keyword evidence="1" id="KW-0001">2Fe-2S</keyword>
<dbReference type="Gene3D" id="3.90.380.10">
    <property type="entry name" value="Naphthalene 1,2-dioxygenase Alpha Subunit, Chain A, domain 1"/>
    <property type="match status" value="1"/>
</dbReference>
<dbReference type="RefSeq" id="WP_039589562.1">
    <property type="nucleotide sequence ID" value="NZ_CP142104.1"/>
</dbReference>
<dbReference type="InterPro" id="IPR044043">
    <property type="entry name" value="VanA_C_cat"/>
</dbReference>
<dbReference type="EMBL" id="JQGJ01000003">
    <property type="protein sequence ID" value="KHK65430.1"/>
    <property type="molecule type" value="Genomic_DNA"/>
</dbReference>
<dbReference type="PROSITE" id="PS51296">
    <property type="entry name" value="RIESKE"/>
    <property type="match status" value="1"/>
</dbReference>
<dbReference type="PANTHER" id="PTHR21266:SF60">
    <property type="entry name" value="3-KETOSTEROID-9-ALPHA-MONOOXYGENASE, OXYGENASE COMPONENT"/>
    <property type="match status" value="1"/>
</dbReference>
<dbReference type="InterPro" id="IPR050584">
    <property type="entry name" value="Cholesterol_7-desaturase"/>
</dbReference>
<proteinExistence type="predicted"/>
<evidence type="ECO:0000256" key="1">
    <source>
        <dbReference type="ARBA" id="ARBA00022714"/>
    </source>
</evidence>
<organism evidence="7 8">
    <name type="scientific">Pseudomonas frederiksbergensis</name>
    <dbReference type="NCBI Taxonomy" id="104087"/>
    <lineage>
        <taxon>Bacteria</taxon>
        <taxon>Pseudomonadati</taxon>
        <taxon>Pseudomonadota</taxon>
        <taxon>Gammaproteobacteria</taxon>
        <taxon>Pseudomonadales</taxon>
        <taxon>Pseudomonadaceae</taxon>
        <taxon>Pseudomonas</taxon>
    </lineage>
</organism>
<evidence type="ECO:0000256" key="5">
    <source>
        <dbReference type="ARBA" id="ARBA00023014"/>
    </source>
</evidence>
<dbReference type="SUPFAM" id="SSF55961">
    <property type="entry name" value="Bet v1-like"/>
    <property type="match status" value="1"/>
</dbReference>
<evidence type="ECO:0000259" key="6">
    <source>
        <dbReference type="PROSITE" id="PS51296"/>
    </source>
</evidence>
<keyword evidence="4" id="KW-0408">Iron</keyword>
<dbReference type="GO" id="GO:0051537">
    <property type="term" value="F:2 iron, 2 sulfur cluster binding"/>
    <property type="evidence" value="ECO:0007669"/>
    <property type="project" value="UniProtKB-KW"/>
</dbReference>
<evidence type="ECO:0000313" key="8">
    <source>
        <dbReference type="Proteomes" id="UP000030949"/>
    </source>
</evidence>
<evidence type="ECO:0000256" key="4">
    <source>
        <dbReference type="ARBA" id="ARBA00023004"/>
    </source>
</evidence>
<keyword evidence="2" id="KW-0479">Metal-binding</keyword>
<comment type="caution">
    <text evidence="7">The sequence shown here is derived from an EMBL/GenBank/DDBJ whole genome shotgun (WGS) entry which is preliminary data.</text>
</comment>
<dbReference type="InterPro" id="IPR017941">
    <property type="entry name" value="Rieske_2Fe-2S"/>
</dbReference>
<evidence type="ECO:0000313" key="7">
    <source>
        <dbReference type="EMBL" id="KHK65430.1"/>
    </source>
</evidence>
<keyword evidence="7" id="KW-0503">Monooxygenase</keyword>
<dbReference type="InterPro" id="IPR036922">
    <property type="entry name" value="Rieske_2Fe-2S_sf"/>
</dbReference>
<dbReference type="OrthoDB" id="9769355at2"/>
<gene>
    <name evidence="7" type="ORF">JZ00_06000</name>
</gene>
<dbReference type="Pfam" id="PF00355">
    <property type="entry name" value="Rieske"/>
    <property type="match status" value="1"/>
</dbReference>
<dbReference type="GO" id="GO:0046872">
    <property type="term" value="F:metal ion binding"/>
    <property type="evidence" value="ECO:0007669"/>
    <property type="project" value="UniProtKB-KW"/>
</dbReference>
<feature type="domain" description="Rieske" evidence="6">
    <location>
        <begin position="8"/>
        <end position="111"/>
    </location>
</feature>
<dbReference type="Gene3D" id="2.102.10.10">
    <property type="entry name" value="Rieske [2Fe-2S] iron-sulphur domain"/>
    <property type="match status" value="1"/>
</dbReference>
<dbReference type="Proteomes" id="UP000030949">
    <property type="component" value="Unassembled WGS sequence"/>
</dbReference>
<accession>A0A0B1Z495</accession>